<gene>
    <name evidence="1" type="ORF">DPMN_027826</name>
</gene>
<dbReference type="AlphaFoldDB" id="A0A9D4LTM0"/>
<keyword evidence="2" id="KW-1185">Reference proteome</keyword>
<evidence type="ECO:0000313" key="2">
    <source>
        <dbReference type="Proteomes" id="UP000828390"/>
    </source>
</evidence>
<reference evidence="1" key="2">
    <citation type="submission" date="2020-11" db="EMBL/GenBank/DDBJ databases">
        <authorList>
            <person name="McCartney M.A."/>
            <person name="Auch B."/>
            <person name="Kono T."/>
            <person name="Mallez S."/>
            <person name="Becker A."/>
            <person name="Gohl D.M."/>
            <person name="Silverstein K.A.T."/>
            <person name="Koren S."/>
            <person name="Bechman K.B."/>
            <person name="Herman A."/>
            <person name="Abrahante J.E."/>
            <person name="Garbe J."/>
        </authorList>
    </citation>
    <scope>NUCLEOTIDE SEQUENCE</scope>
    <source>
        <strain evidence="1">Duluth1</strain>
        <tissue evidence="1">Whole animal</tissue>
    </source>
</reference>
<dbReference type="PANTHER" id="PTHR24024:SF18">
    <property type="entry name" value="SHORT-CHAIN COLLAGEN C4-LIKE"/>
    <property type="match status" value="1"/>
</dbReference>
<dbReference type="Proteomes" id="UP000828390">
    <property type="component" value="Unassembled WGS sequence"/>
</dbReference>
<proteinExistence type="predicted"/>
<reference evidence="1" key="1">
    <citation type="journal article" date="2019" name="bioRxiv">
        <title>The Genome of the Zebra Mussel, Dreissena polymorpha: A Resource for Invasive Species Research.</title>
        <authorList>
            <person name="McCartney M.A."/>
            <person name="Auch B."/>
            <person name="Kono T."/>
            <person name="Mallez S."/>
            <person name="Zhang Y."/>
            <person name="Obille A."/>
            <person name="Becker A."/>
            <person name="Abrahante J.E."/>
            <person name="Garbe J."/>
            <person name="Badalamenti J.P."/>
            <person name="Herman A."/>
            <person name="Mangelson H."/>
            <person name="Liachko I."/>
            <person name="Sullivan S."/>
            <person name="Sone E.D."/>
            <person name="Koren S."/>
            <person name="Silverstein K.A.T."/>
            <person name="Beckman K.B."/>
            <person name="Gohl D.M."/>
        </authorList>
    </citation>
    <scope>NUCLEOTIDE SEQUENCE</scope>
    <source>
        <strain evidence="1">Duluth1</strain>
        <tissue evidence="1">Whole animal</tissue>
    </source>
</reference>
<organism evidence="1 2">
    <name type="scientific">Dreissena polymorpha</name>
    <name type="common">Zebra mussel</name>
    <name type="synonym">Mytilus polymorpha</name>
    <dbReference type="NCBI Taxonomy" id="45954"/>
    <lineage>
        <taxon>Eukaryota</taxon>
        <taxon>Metazoa</taxon>
        <taxon>Spiralia</taxon>
        <taxon>Lophotrochozoa</taxon>
        <taxon>Mollusca</taxon>
        <taxon>Bivalvia</taxon>
        <taxon>Autobranchia</taxon>
        <taxon>Heteroconchia</taxon>
        <taxon>Euheterodonta</taxon>
        <taxon>Imparidentia</taxon>
        <taxon>Neoheterodontei</taxon>
        <taxon>Myida</taxon>
        <taxon>Dreissenoidea</taxon>
        <taxon>Dreissenidae</taxon>
        <taxon>Dreissena</taxon>
    </lineage>
</organism>
<accession>A0A9D4LTM0</accession>
<dbReference type="PANTHER" id="PTHR24024">
    <property type="entry name" value="PULMONARY SURFACTANT-ASSOCIATED PROTEIN A"/>
    <property type="match status" value="1"/>
</dbReference>
<name>A0A9D4LTM0_DREPO</name>
<dbReference type="EMBL" id="JAIWYP010000002">
    <property type="protein sequence ID" value="KAH3864800.1"/>
    <property type="molecule type" value="Genomic_DNA"/>
</dbReference>
<dbReference type="GO" id="GO:0005615">
    <property type="term" value="C:extracellular space"/>
    <property type="evidence" value="ECO:0007669"/>
    <property type="project" value="TreeGrafter"/>
</dbReference>
<dbReference type="InterPro" id="IPR051077">
    <property type="entry name" value="Ca-dependent_lectin"/>
</dbReference>
<protein>
    <submittedName>
        <fullName evidence="1">Uncharacterized protein</fullName>
    </submittedName>
</protein>
<sequence length="139" mass="15469">MLHAVITRTKELLRTTCASQKSGYGANLMTPHSAEHEFDHRKRVIFFEREISDQDAPCAVCQYPYLQLLMIPGRNKCLDGWTLEYKGHLVAGDIPHAAASELICLDANRESPPNDSLNTDGKLFYVSNASCGRSLKCSP</sequence>
<evidence type="ECO:0000313" key="1">
    <source>
        <dbReference type="EMBL" id="KAH3864800.1"/>
    </source>
</evidence>
<comment type="caution">
    <text evidence="1">The sequence shown here is derived from an EMBL/GenBank/DDBJ whole genome shotgun (WGS) entry which is preliminary data.</text>
</comment>